<evidence type="ECO:0000259" key="6">
    <source>
        <dbReference type="PROSITE" id="PS51194"/>
    </source>
</evidence>
<dbReference type="InterPro" id="IPR011545">
    <property type="entry name" value="DEAD/DEAH_box_helicase_dom"/>
</dbReference>
<dbReference type="EMBL" id="AJXU01000028">
    <property type="protein sequence ID" value="EIL90276.1"/>
    <property type="molecule type" value="Genomic_DNA"/>
</dbReference>
<dbReference type="Gene3D" id="3.40.50.300">
    <property type="entry name" value="P-loop containing nucleotide triphosphate hydrolases"/>
    <property type="match status" value="2"/>
</dbReference>
<reference evidence="7 8" key="1">
    <citation type="journal article" date="2012" name="J. Bacteriol.">
        <title>Genome sequences for six rhodanobacter strains, isolated from soils and the terrestrial subsurface, with variable denitrification capabilities.</title>
        <authorList>
            <person name="Kostka J.E."/>
            <person name="Green S.J."/>
            <person name="Rishishwar L."/>
            <person name="Prakash O."/>
            <person name="Katz L.S."/>
            <person name="Marino-Ramirez L."/>
            <person name="Jordan I.K."/>
            <person name="Munk C."/>
            <person name="Ivanova N."/>
            <person name="Mikhailova N."/>
            <person name="Watson D.B."/>
            <person name="Brown S.D."/>
            <person name="Palumbo A.V."/>
            <person name="Brooks S.C."/>
        </authorList>
    </citation>
    <scope>NUCLEOTIDE SEQUENCE [LARGE SCALE GENOMIC DNA]</scope>
    <source>
        <strain evidence="8">Jip2T</strain>
    </source>
</reference>
<dbReference type="AlphaFoldDB" id="I4VST5"/>
<keyword evidence="4" id="KW-0067">ATP-binding</keyword>
<dbReference type="eggNOG" id="COG1204">
    <property type="taxonomic scope" value="Bacteria"/>
</dbReference>
<evidence type="ECO:0000256" key="3">
    <source>
        <dbReference type="ARBA" id="ARBA00022806"/>
    </source>
</evidence>
<dbReference type="PANTHER" id="PTHR47961">
    <property type="entry name" value="DNA POLYMERASE THETA, PUTATIVE (AFU_ORTHOLOGUE AFUA_1G05260)-RELATED"/>
    <property type="match status" value="1"/>
</dbReference>
<dbReference type="InterPro" id="IPR027417">
    <property type="entry name" value="P-loop_NTPase"/>
</dbReference>
<dbReference type="GO" id="GO:0016787">
    <property type="term" value="F:hydrolase activity"/>
    <property type="evidence" value="ECO:0007669"/>
    <property type="project" value="UniProtKB-KW"/>
</dbReference>
<organism evidence="7 8">
    <name type="scientific">Rhodanobacter fulvus Jip2</name>
    <dbReference type="NCBI Taxonomy" id="1163408"/>
    <lineage>
        <taxon>Bacteria</taxon>
        <taxon>Pseudomonadati</taxon>
        <taxon>Pseudomonadota</taxon>
        <taxon>Gammaproteobacteria</taxon>
        <taxon>Lysobacterales</taxon>
        <taxon>Rhodanobacteraceae</taxon>
        <taxon>Rhodanobacter</taxon>
    </lineage>
</organism>
<dbReference type="STRING" id="1163408.UU9_05709"/>
<dbReference type="PROSITE" id="PS51192">
    <property type="entry name" value="HELICASE_ATP_BIND_1"/>
    <property type="match status" value="1"/>
</dbReference>
<keyword evidence="3 7" id="KW-0347">Helicase</keyword>
<dbReference type="OrthoDB" id="9815222at2"/>
<evidence type="ECO:0000313" key="7">
    <source>
        <dbReference type="EMBL" id="EIL90276.1"/>
    </source>
</evidence>
<evidence type="ECO:0000256" key="1">
    <source>
        <dbReference type="ARBA" id="ARBA00022741"/>
    </source>
</evidence>
<dbReference type="SUPFAM" id="SSF52540">
    <property type="entry name" value="P-loop containing nucleoside triphosphate hydrolases"/>
    <property type="match status" value="1"/>
</dbReference>
<dbReference type="Pfam" id="PF00271">
    <property type="entry name" value="Helicase_C"/>
    <property type="match status" value="1"/>
</dbReference>
<dbReference type="PATRIC" id="fig|1163408.3.peg.1174"/>
<dbReference type="InterPro" id="IPR014001">
    <property type="entry name" value="Helicase_ATP-bd"/>
</dbReference>
<protein>
    <submittedName>
        <fullName evidence="7">DEAD/DEAH box helicase-like protein</fullName>
    </submittedName>
</protein>
<feature type="domain" description="Helicase ATP-binding" evidence="5">
    <location>
        <begin position="317"/>
        <end position="489"/>
    </location>
</feature>
<gene>
    <name evidence="7" type="ORF">UU9_05709</name>
</gene>
<dbReference type="Proteomes" id="UP000004210">
    <property type="component" value="Unassembled WGS sequence"/>
</dbReference>
<dbReference type="InterPro" id="IPR001650">
    <property type="entry name" value="Helicase_C-like"/>
</dbReference>
<dbReference type="SMART" id="SM00487">
    <property type="entry name" value="DEXDc"/>
    <property type="match status" value="1"/>
</dbReference>
<sequence>MPTNPEAITADIAEATAAGFRGRLIARGQARAIIWRDGTLPPDAPDFAPQLSYDLHSYAYALFGLGLRCREVGGDPTEARTAFEQAATALEAVMAKGNRQEADRDFHFVMAAAAYHLAHLSARAYSLLAIVEADENFSLVERALALLMRRNFSALRSSVLDYRASGQGSDARIAAAIQARLDQVEGAAATPDGGGDDFLFDGLDTALTDAFMAAMSLYLLALERGERALVDQALERLRASLAICGEMNMLPQWWAHRVAIHLLSDLWSSTFHERVPLQPAGGVAAVWPRLRELFIALLQRRAKAEIDLWPSQTEAAARAVDQSDDLVVSLPTSAGKTRIAELCILRCLAGGKRVVFVTPLRALSAQTETTLQRTFGPLGKTISALYGSIGVSGFDEDAIRERDIVVATPEKLDFALRNDPSLLDDVGLLVFDEGHMIGLNEREVRYEVQIQRLLRRADAQERRIVCLSAILPDGDQLDDFAGWLRRDHPGGLIKSDWRPTRLRFGEVVWMSPTARLNLRVGDERPWVQRFLTGAAPPNWIPPKRRRTRLFPDDQRELCLATAWRLVDDGQTVLVFCPERRSVEPFADVIVDLHERGALRSLLEADPNTLNTAIALGEEWLGPENAILKCLRLGVALHHGALPTSYRKEVERLLRENVLKVTISSPTLAQGLNLSATAVVMHSLHRAGERIEISEFKNVIGRAGRAYVDVEGVVLFPMFEDIAKKRRNWEALITDLGARNMESGLVLLVVELLTRMHARIGGDINQLVDYVVNNAAAWTFPEIGNEEPKDRNRALADWERHVATLDTAILSLIGENGISDEGIEAALDDILQSSLWQRRLERLDAQSQQLLKAGLSSRSRLIWNQSTAAQRRGYFLAGVGLTTGHALDAIASEVNLLLIQANGAILEGDAEAAITSITGLAERVFAFYPFIPDPLPANWQAILRVWLLGQPLAALGGDQPSEVLQFVEGGLIYRLPWAMEAIRVRASANGDEVDADGRGLEDYELGLAVPAVVTGTLNRPASILIQAGFNSRLGAIRAVTDTGAIFATGKELQQWLNADVVAAWSAQADWPTRETRPIWMEFVQSFTPSEKHTWAARHYWAGITWLAAPPPPGTAVQIHQWAGQSWVLSPDGTPLGTVQAALNSHRSGLLRAQVALDVSKIDILYLGPDDLAGA</sequence>
<comment type="caution">
    <text evidence="7">The sequence shown here is derived from an EMBL/GenBank/DDBJ whole genome shotgun (WGS) entry which is preliminary data.</text>
</comment>
<dbReference type="PANTHER" id="PTHR47961:SF6">
    <property type="entry name" value="DNA-DIRECTED DNA POLYMERASE"/>
    <property type="match status" value="1"/>
</dbReference>
<evidence type="ECO:0000256" key="2">
    <source>
        <dbReference type="ARBA" id="ARBA00022801"/>
    </source>
</evidence>
<dbReference type="RefSeq" id="WP_007080782.1">
    <property type="nucleotide sequence ID" value="NZ_AJXU01000028.1"/>
</dbReference>
<proteinExistence type="predicted"/>
<evidence type="ECO:0000259" key="5">
    <source>
        <dbReference type="PROSITE" id="PS51192"/>
    </source>
</evidence>
<dbReference type="GO" id="GO:0005524">
    <property type="term" value="F:ATP binding"/>
    <property type="evidence" value="ECO:0007669"/>
    <property type="project" value="UniProtKB-KW"/>
</dbReference>
<name>I4VST5_9GAMM</name>
<keyword evidence="1" id="KW-0547">Nucleotide-binding</keyword>
<dbReference type="InterPro" id="IPR050474">
    <property type="entry name" value="Hel308_SKI2-like"/>
</dbReference>
<feature type="domain" description="Helicase C-terminal" evidence="6">
    <location>
        <begin position="553"/>
        <end position="752"/>
    </location>
</feature>
<dbReference type="GO" id="GO:0003676">
    <property type="term" value="F:nucleic acid binding"/>
    <property type="evidence" value="ECO:0007669"/>
    <property type="project" value="InterPro"/>
</dbReference>
<keyword evidence="8" id="KW-1185">Reference proteome</keyword>
<dbReference type="CDD" id="cd17921">
    <property type="entry name" value="DEXHc_Ski2"/>
    <property type="match status" value="1"/>
</dbReference>
<keyword evidence="2" id="KW-0378">Hydrolase</keyword>
<dbReference type="Pfam" id="PF00270">
    <property type="entry name" value="DEAD"/>
    <property type="match status" value="1"/>
</dbReference>
<dbReference type="SMART" id="SM00490">
    <property type="entry name" value="HELICc"/>
    <property type="match status" value="1"/>
</dbReference>
<dbReference type="PROSITE" id="PS51194">
    <property type="entry name" value="HELICASE_CTER"/>
    <property type="match status" value="1"/>
</dbReference>
<dbReference type="GO" id="GO:0004386">
    <property type="term" value="F:helicase activity"/>
    <property type="evidence" value="ECO:0007669"/>
    <property type="project" value="UniProtKB-KW"/>
</dbReference>
<evidence type="ECO:0000256" key="4">
    <source>
        <dbReference type="ARBA" id="ARBA00022840"/>
    </source>
</evidence>
<accession>I4VST5</accession>
<evidence type="ECO:0000313" key="8">
    <source>
        <dbReference type="Proteomes" id="UP000004210"/>
    </source>
</evidence>